<evidence type="ECO:0000313" key="4">
    <source>
        <dbReference type="Proteomes" id="UP001160499"/>
    </source>
</evidence>
<evidence type="ECO:0000256" key="2">
    <source>
        <dbReference type="SAM" id="Phobius"/>
    </source>
</evidence>
<name>A0ABT6M2P4_9ACTN</name>
<feature type="transmembrane region" description="Helical" evidence="2">
    <location>
        <begin position="23"/>
        <end position="45"/>
    </location>
</feature>
<dbReference type="EMBL" id="JARXVH010000044">
    <property type="protein sequence ID" value="MDH6222803.1"/>
    <property type="molecule type" value="Genomic_DNA"/>
</dbReference>
<organism evidence="3 4">
    <name type="scientific">Streptomyces pseudovenezuelae</name>
    <dbReference type="NCBI Taxonomy" id="67350"/>
    <lineage>
        <taxon>Bacteria</taxon>
        <taxon>Bacillati</taxon>
        <taxon>Actinomycetota</taxon>
        <taxon>Actinomycetes</taxon>
        <taxon>Kitasatosporales</taxon>
        <taxon>Streptomycetaceae</taxon>
        <taxon>Streptomyces</taxon>
        <taxon>Streptomyces aurantiacus group</taxon>
    </lineage>
</organism>
<comment type="caution">
    <text evidence="3">The sequence shown here is derived from an EMBL/GenBank/DDBJ whole genome shotgun (WGS) entry which is preliminary data.</text>
</comment>
<sequence length="92" mass="9942">MNEFRRLPGAAASLAALCAGLPAWVYIAGIAAFAGIYICRLVLVYRFAMRALERVQPVHIPSLLNALAGRTDAATPGRSRRSSRTSDTTHSR</sequence>
<proteinExistence type="predicted"/>
<keyword evidence="2" id="KW-0812">Transmembrane</keyword>
<keyword evidence="2" id="KW-1133">Transmembrane helix</keyword>
<dbReference type="Proteomes" id="UP001160499">
    <property type="component" value="Unassembled WGS sequence"/>
</dbReference>
<reference evidence="3 4" key="1">
    <citation type="submission" date="2023-04" db="EMBL/GenBank/DDBJ databases">
        <title>Forest soil microbial communities from Buena Vista Peninsula, Colon Province, Panama.</title>
        <authorList>
            <person name="Bouskill N."/>
        </authorList>
    </citation>
    <scope>NUCLEOTIDE SEQUENCE [LARGE SCALE GENOMIC DNA]</scope>
    <source>
        <strain evidence="3 4">GGS1</strain>
    </source>
</reference>
<protein>
    <submittedName>
        <fullName evidence="3">Uncharacterized protein</fullName>
    </submittedName>
</protein>
<accession>A0ABT6M2P4</accession>
<feature type="region of interest" description="Disordered" evidence="1">
    <location>
        <begin position="70"/>
        <end position="92"/>
    </location>
</feature>
<keyword evidence="4" id="KW-1185">Reference proteome</keyword>
<keyword evidence="2" id="KW-0472">Membrane</keyword>
<evidence type="ECO:0000313" key="3">
    <source>
        <dbReference type="EMBL" id="MDH6222803.1"/>
    </source>
</evidence>
<gene>
    <name evidence="3" type="ORF">M2283_010155</name>
</gene>
<evidence type="ECO:0000256" key="1">
    <source>
        <dbReference type="SAM" id="MobiDB-lite"/>
    </source>
</evidence>